<organism evidence="1 2">
    <name type="scientific">Aspergillus bertholletiae</name>
    <dbReference type="NCBI Taxonomy" id="1226010"/>
    <lineage>
        <taxon>Eukaryota</taxon>
        <taxon>Fungi</taxon>
        <taxon>Dikarya</taxon>
        <taxon>Ascomycota</taxon>
        <taxon>Pezizomycotina</taxon>
        <taxon>Eurotiomycetes</taxon>
        <taxon>Eurotiomycetidae</taxon>
        <taxon>Eurotiales</taxon>
        <taxon>Aspergillaceae</taxon>
        <taxon>Aspergillus</taxon>
        <taxon>Aspergillus subgen. Circumdati</taxon>
    </lineage>
</organism>
<gene>
    <name evidence="1" type="ORF">BDV26DRAFT_271350</name>
</gene>
<sequence>MQDHASNIELKRRRCRLIDLVAGDGGGGGGLLRFAILLRPRLFRLRSLRTNHTNDRSVHAEGWSVVPPTVLYILGRYDATGDWCR</sequence>
<evidence type="ECO:0000313" key="2">
    <source>
        <dbReference type="Proteomes" id="UP000326198"/>
    </source>
</evidence>
<dbReference type="AlphaFoldDB" id="A0A5N7AV88"/>
<dbReference type="EMBL" id="ML736304">
    <property type="protein sequence ID" value="KAE8373765.1"/>
    <property type="molecule type" value="Genomic_DNA"/>
</dbReference>
<keyword evidence="2" id="KW-1185">Reference proteome</keyword>
<dbReference type="Proteomes" id="UP000326198">
    <property type="component" value="Unassembled WGS sequence"/>
</dbReference>
<reference evidence="1 2" key="1">
    <citation type="submission" date="2019-04" db="EMBL/GenBank/DDBJ databases">
        <title>Friends and foes A comparative genomics studyof 23 Aspergillus species from section Flavi.</title>
        <authorList>
            <consortium name="DOE Joint Genome Institute"/>
            <person name="Kjaerbolling I."/>
            <person name="Vesth T."/>
            <person name="Frisvad J.C."/>
            <person name="Nybo J.L."/>
            <person name="Theobald S."/>
            <person name="Kildgaard S."/>
            <person name="Isbrandt T."/>
            <person name="Kuo A."/>
            <person name="Sato A."/>
            <person name="Lyhne E.K."/>
            <person name="Kogle M.E."/>
            <person name="Wiebenga A."/>
            <person name="Kun R.S."/>
            <person name="Lubbers R.J."/>
            <person name="Makela M.R."/>
            <person name="Barry K."/>
            <person name="Chovatia M."/>
            <person name="Clum A."/>
            <person name="Daum C."/>
            <person name="Haridas S."/>
            <person name="He G."/>
            <person name="LaButti K."/>
            <person name="Lipzen A."/>
            <person name="Mondo S."/>
            <person name="Riley R."/>
            <person name="Salamov A."/>
            <person name="Simmons B.A."/>
            <person name="Magnuson J.K."/>
            <person name="Henrissat B."/>
            <person name="Mortensen U.H."/>
            <person name="Larsen T.O."/>
            <person name="Devries R.P."/>
            <person name="Grigoriev I.V."/>
            <person name="Machida M."/>
            <person name="Baker S.E."/>
            <person name="Andersen M.R."/>
        </authorList>
    </citation>
    <scope>NUCLEOTIDE SEQUENCE [LARGE SCALE GENOMIC DNA]</scope>
    <source>
        <strain evidence="1 2">IBT 29228</strain>
    </source>
</reference>
<name>A0A5N7AV88_9EURO</name>
<accession>A0A5N7AV88</accession>
<protein>
    <submittedName>
        <fullName evidence="1">Uncharacterized protein</fullName>
    </submittedName>
</protein>
<proteinExistence type="predicted"/>
<evidence type="ECO:0000313" key="1">
    <source>
        <dbReference type="EMBL" id="KAE8373765.1"/>
    </source>
</evidence>